<keyword evidence="1" id="KW-0472">Membrane</keyword>
<reference evidence="2" key="1">
    <citation type="journal article" date="2014" name="Int. J. Syst. Evol. Microbiol.">
        <title>Complete genome sequence of Corynebacterium casei LMG S-19264T (=DSM 44701T), isolated from a smear-ripened cheese.</title>
        <authorList>
            <consortium name="US DOE Joint Genome Institute (JGI-PGF)"/>
            <person name="Walter F."/>
            <person name="Albersmeier A."/>
            <person name="Kalinowski J."/>
            <person name="Ruckert C."/>
        </authorList>
    </citation>
    <scope>NUCLEOTIDE SEQUENCE</scope>
    <source>
        <strain evidence="2">JCM 19596</strain>
    </source>
</reference>
<keyword evidence="1" id="KW-0812">Transmembrane</keyword>
<gene>
    <name evidence="2" type="ORF">GCM10009039_01670</name>
</gene>
<name>A0A830FEH9_9EURY</name>
<organism evidence="2 3">
    <name type="scientific">Halocalculus aciditolerans</name>
    <dbReference type="NCBI Taxonomy" id="1383812"/>
    <lineage>
        <taxon>Archaea</taxon>
        <taxon>Methanobacteriati</taxon>
        <taxon>Methanobacteriota</taxon>
        <taxon>Stenosarchaea group</taxon>
        <taxon>Halobacteria</taxon>
        <taxon>Halobacteriales</taxon>
        <taxon>Halobacteriaceae</taxon>
        <taxon>Halocalculus</taxon>
    </lineage>
</organism>
<reference evidence="2" key="2">
    <citation type="submission" date="2020-09" db="EMBL/GenBank/DDBJ databases">
        <authorList>
            <person name="Sun Q."/>
            <person name="Ohkuma M."/>
        </authorList>
    </citation>
    <scope>NUCLEOTIDE SEQUENCE</scope>
    <source>
        <strain evidence="2">JCM 19596</strain>
    </source>
</reference>
<evidence type="ECO:0000313" key="2">
    <source>
        <dbReference type="EMBL" id="GGL47046.1"/>
    </source>
</evidence>
<evidence type="ECO:0008006" key="4">
    <source>
        <dbReference type="Google" id="ProtNLM"/>
    </source>
</evidence>
<dbReference type="AlphaFoldDB" id="A0A830FEH9"/>
<dbReference type="EMBL" id="BMPG01000001">
    <property type="protein sequence ID" value="GGL47046.1"/>
    <property type="molecule type" value="Genomic_DNA"/>
</dbReference>
<feature type="transmembrane region" description="Helical" evidence="1">
    <location>
        <begin position="253"/>
        <end position="274"/>
    </location>
</feature>
<feature type="transmembrane region" description="Helical" evidence="1">
    <location>
        <begin position="221"/>
        <end position="241"/>
    </location>
</feature>
<dbReference type="Proteomes" id="UP000607197">
    <property type="component" value="Unassembled WGS sequence"/>
</dbReference>
<feature type="transmembrane region" description="Helical" evidence="1">
    <location>
        <begin position="97"/>
        <end position="120"/>
    </location>
</feature>
<accession>A0A830FEH9</accession>
<feature type="transmembrane region" description="Helical" evidence="1">
    <location>
        <begin position="21"/>
        <end position="40"/>
    </location>
</feature>
<evidence type="ECO:0000256" key="1">
    <source>
        <dbReference type="SAM" id="Phobius"/>
    </source>
</evidence>
<dbReference type="RefSeq" id="WP_188974872.1">
    <property type="nucleotide sequence ID" value="NZ_BMPG01000001.1"/>
</dbReference>
<evidence type="ECO:0000313" key="3">
    <source>
        <dbReference type="Proteomes" id="UP000607197"/>
    </source>
</evidence>
<dbReference type="OrthoDB" id="313547at2157"/>
<comment type="caution">
    <text evidence="2">The sequence shown here is derived from an EMBL/GenBank/DDBJ whole genome shotgun (WGS) entry which is preliminary data.</text>
</comment>
<feature type="transmembrane region" description="Helical" evidence="1">
    <location>
        <begin position="70"/>
        <end position="90"/>
    </location>
</feature>
<proteinExistence type="predicted"/>
<keyword evidence="1" id="KW-1133">Transmembrane helix</keyword>
<feature type="transmembrane region" description="Helical" evidence="1">
    <location>
        <begin position="159"/>
        <end position="176"/>
    </location>
</feature>
<keyword evidence="3" id="KW-1185">Reference proteome</keyword>
<protein>
    <recommendedName>
        <fullName evidence="4">Peptidase S54 rhomboid domain-containing protein</fullName>
    </recommendedName>
</protein>
<feature type="transmembrane region" description="Helical" evidence="1">
    <location>
        <begin position="126"/>
        <end position="147"/>
    </location>
</feature>
<sequence length="277" mass="30269">MDDRPHSFLTAVRRHTRPADALALSVVPLVLLAVYALPAATKERLALSYADPSALSLYTMHFVHFRLTHLLTNLVSYAIAASVVFLLCALSRRRKRFYATLCVFLFAFPLVVSLLNVALVRPRLGYGFSGLNVAFFGFLPVALLGYVGDRFTTDVTLDHAPLLFFLGAGTIALFAAPRTLPGYTASSLAGVSCALYGRSLLDDLTELSLAGFRRALDPAGYLELAAFALTVFVLFPFAAFPNDVLHEGVLVNVYVHLLGYCLGYIAPWVTFRVVDLD</sequence>